<accession>A0A453SCJ0</accession>
<reference evidence="1" key="3">
    <citation type="journal article" date="2017" name="Nature">
        <title>Genome sequence of the progenitor of the wheat D genome Aegilops tauschii.</title>
        <authorList>
            <person name="Luo M.C."/>
            <person name="Gu Y.Q."/>
            <person name="Puiu D."/>
            <person name="Wang H."/>
            <person name="Twardziok S.O."/>
            <person name="Deal K.R."/>
            <person name="Huo N."/>
            <person name="Zhu T."/>
            <person name="Wang L."/>
            <person name="Wang Y."/>
            <person name="McGuire P.E."/>
            <person name="Liu S."/>
            <person name="Long H."/>
            <person name="Ramasamy R.K."/>
            <person name="Rodriguez J.C."/>
            <person name="Van S.L."/>
            <person name="Yuan L."/>
            <person name="Wang Z."/>
            <person name="Xia Z."/>
            <person name="Xiao L."/>
            <person name="Anderson O.D."/>
            <person name="Ouyang S."/>
            <person name="Liang Y."/>
            <person name="Zimin A.V."/>
            <person name="Pertea G."/>
            <person name="Qi P."/>
            <person name="Bennetzen J.L."/>
            <person name="Dai X."/>
            <person name="Dawson M.W."/>
            <person name="Muller H.G."/>
            <person name="Kugler K."/>
            <person name="Rivarola-Duarte L."/>
            <person name="Spannagl M."/>
            <person name="Mayer K.F.X."/>
            <person name="Lu F.H."/>
            <person name="Bevan M.W."/>
            <person name="Leroy P."/>
            <person name="Li P."/>
            <person name="You F.M."/>
            <person name="Sun Q."/>
            <person name="Liu Z."/>
            <person name="Lyons E."/>
            <person name="Wicker T."/>
            <person name="Salzberg S.L."/>
            <person name="Devos K.M."/>
            <person name="Dvorak J."/>
        </authorList>
    </citation>
    <scope>NUCLEOTIDE SEQUENCE [LARGE SCALE GENOMIC DNA]</scope>
    <source>
        <strain evidence="1">cv. AL8/78</strain>
    </source>
</reference>
<dbReference type="STRING" id="200361.A0A453SCJ0"/>
<proteinExistence type="predicted"/>
<sequence length="493" mass="53840">KEKEKPICKRPLPMEPWLPVLRHLLASSAPNAAAFSSSNSSPCSPPPAAGLLRLLLSPVPALPASEPTAVLFQTLPPLLQSQALSFLSSSASLLDPLQLRSLASRVLSAPPGRCDEFWVRRGAHHLLDGLPDKDVPDVPWEFNEEFHEPPPWLKAEAARTQPVLPWLPLDCRSMVPGGVCADQDGLDGVRGVRLESLGLEQDEYSFMQEGGRAPSPPAPPLGNSVVHRALALKKEIEMAESVLGAQQAANNLHDLCLESGNAEAVLSLVQPWVADDDTVRVLLSNLVLEEDGMHGKGPALVLCSLALPKLLDLQSAASSGLLSAALDVCKRHPAAALEAVLFPLVLRKQGLNAPQCDVLTRIVKDCMHPLHVTAFCHRLLSGEERERKPICMPQHRENIGCDLVWTESLFALFYNILSQDICLTPSTIEKLVSIIDDMAIKFPKSLKFGNFFLCFVSKCWHECKIHRVLLERAAETTSTFLTKAILVKLRPAN</sequence>
<dbReference type="GO" id="GO:0036297">
    <property type="term" value="P:interstrand cross-link repair"/>
    <property type="evidence" value="ECO:0007669"/>
    <property type="project" value="InterPro"/>
</dbReference>
<name>A0A453SCJ0_AEGTS</name>
<dbReference type="Gramene" id="AET7Gv20892400.1">
    <property type="protein sequence ID" value="AET7Gv20892400.1"/>
    <property type="gene ID" value="AET7Gv20892400"/>
</dbReference>
<reference evidence="1" key="4">
    <citation type="submission" date="2019-03" db="UniProtKB">
        <authorList>
            <consortium name="EnsemblPlants"/>
        </authorList>
    </citation>
    <scope>IDENTIFICATION</scope>
</reference>
<dbReference type="Gene3D" id="1.25.40.480">
    <property type="match status" value="1"/>
</dbReference>
<protein>
    <submittedName>
        <fullName evidence="1">Uncharacterized protein</fullName>
    </submittedName>
</protein>
<keyword evidence="2" id="KW-1185">Reference proteome</keyword>
<organism evidence="1 2">
    <name type="scientific">Aegilops tauschii subsp. strangulata</name>
    <name type="common">Goatgrass</name>
    <dbReference type="NCBI Taxonomy" id="200361"/>
    <lineage>
        <taxon>Eukaryota</taxon>
        <taxon>Viridiplantae</taxon>
        <taxon>Streptophyta</taxon>
        <taxon>Embryophyta</taxon>
        <taxon>Tracheophyta</taxon>
        <taxon>Spermatophyta</taxon>
        <taxon>Magnoliopsida</taxon>
        <taxon>Liliopsida</taxon>
        <taxon>Poales</taxon>
        <taxon>Poaceae</taxon>
        <taxon>BOP clade</taxon>
        <taxon>Pooideae</taxon>
        <taxon>Triticodae</taxon>
        <taxon>Triticeae</taxon>
        <taxon>Triticinae</taxon>
        <taxon>Aegilops</taxon>
    </lineage>
</organism>
<dbReference type="GO" id="GO:0043240">
    <property type="term" value="C:Fanconi anaemia nuclear complex"/>
    <property type="evidence" value="ECO:0007669"/>
    <property type="project" value="InterPro"/>
</dbReference>
<dbReference type="EnsemblPlants" id="AET7Gv20892400.1">
    <property type="protein sequence ID" value="AET7Gv20892400.1"/>
    <property type="gene ID" value="AET7Gv20892400"/>
</dbReference>
<reference evidence="2" key="2">
    <citation type="journal article" date="2017" name="Nat. Plants">
        <title>The Aegilops tauschii genome reveals multiple impacts of transposons.</title>
        <authorList>
            <person name="Zhao G."/>
            <person name="Zou C."/>
            <person name="Li K."/>
            <person name="Wang K."/>
            <person name="Li T."/>
            <person name="Gao L."/>
            <person name="Zhang X."/>
            <person name="Wang H."/>
            <person name="Yang Z."/>
            <person name="Liu X."/>
            <person name="Jiang W."/>
            <person name="Mao L."/>
            <person name="Kong X."/>
            <person name="Jiao Y."/>
            <person name="Jia J."/>
        </authorList>
    </citation>
    <scope>NUCLEOTIDE SEQUENCE [LARGE SCALE GENOMIC DNA]</scope>
    <source>
        <strain evidence="2">cv. AL8/78</strain>
    </source>
</reference>
<evidence type="ECO:0000313" key="1">
    <source>
        <dbReference type="EnsemblPlants" id="AET7Gv20892400.1"/>
    </source>
</evidence>
<dbReference type="PANTHER" id="PTHR32094">
    <property type="entry name" value="FANCONI ANEMIA GROUP E PROTEIN"/>
    <property type="match status" value="1"/>
</dbReference>
<dbReference type="PANTHER" id="PTHR32094:SF5">
    <property type="entry name" value="FANCONI ANEMIA GROUP E PROTEIN"/>
    <property type="match status" value="1"/>
</dbReference>
<reference evidence="1" key="5">
    <citation type="journal article" date="2021" name="G3 (Bethesda)">
        <title>Aegilops tauschii genome assembly Aet v5.0 features greater sequence contiguity and improved annotation.</title>
        <authorList>
            <person name="Wang L."/>
            <person name="Zhu T."/>
            <person name="Rodriguez J.C."/>
            <person name="Deal K.R."/>
            <person name="Dubcovsky J."/>
            <person name="McGuire P.E."/>
            <person name="Lux T."/>
            <person name="Spannagl M."/>
            <person name="Mayer K.F.X."/>
            <person name="Baldrich P."/>
            <person name="Meyers B.C."/>
            <person name="Huo N."/>
            <person name="Gu Y.Q."/>
            <person name="Zhou H."/>
            <person name="Devos K.M."/>
            <person name="Bennetzen J.L."/>
            <person name="Unver T."/>
            <person name="Budak H."/>
            <person name="Gulick P.J."/>
            <person name="Galiba G."/>
            <person name="Kalapos B."/>
            <person name="Nelson D.R."/>
            <person name="Li P."/>
            <person name="You F.M."/>
            <person name="Luo M.C."/>
            <person name="Dvorak J."/>
        </authorList>
    </citation>
    <scope>NUCLEOTIDE SEQUENCE [LARGE SCALE GENOMIC DNA]</scope>
    <source>
        <strain evidence="1">cv. AL8/78</strain>
    </source>
</reference>
<reference evidence="2" key="1">
    <citation type="journal article" date="2014" name="Science">
        <title>Ancient hybridizations among the ancestral genomes of bread wheat.</title>
        <authorList>
            <consortium name="International Wheat Genome Sequencing Consortium,"/>
            <person name="Marcussen T."/>
            <person name="Sandve S.R."/>
            <person name="Heier L."/>
            <person name="Spannagl M."/>
            <person name="Pfeifer M."/>
            <person name="Jakobsen K.S."/>
            <person name="Wulff B.B."/>
            <person name="Steuernagel B."/>
            <person name="Mayer K.F."/>
            <person name="Olsen O.A."/>
        </authorList>
    </citation>
    <scope>NUCLEOTIDE SEQUENCE [LARGE SCALE GENOMIC DNA]</scope>
    <source>
        <strain evidence="2">cv. AL8/78</strain>
    </source>
</reference>
<dbReference type="Proteomes" id="UP000015105">
    <property type="component" value="Chromosome 7D"/>
</dbReference>
<evidence type="ECO:0000313" key="2">
    <source>
        <dbReference type="Proteomes" id="UP000015105"/>
    </source>
</evidence>
<dbReference type="InterPro" id="IPR039685">
    <property type="entry name" value="FANCE"/>
</dbReference>
<dbReference type="AlphaFoldDB" id="A0A453SCJ0"/>